<evidence type="ECO:0000313" key="2">
    <source>
        <dbReference type="EMBL" id="GLS72025.1"/>
    </source>
</evidence>
<dbReference type="EMBL" id="BSPL01000019">
    <property type="protein sequence ID" value="GLS72025.1"/>
    <property type="molecule type" value="Genomic_DNA"/>
</dbReference>
<dbReference type="Pfam" id="PF01841">
    <property type="entry name" value="Transglut_core"/>
    <property type="match status" value="1"/>
</dbReference>
<name>A0AA37WSK6_9HYPH</name>
<dbReference type="InterPro" id="IPR002931">
    <property type="entry name" value="Transglutaminase-like"/>
</dbReference>
<reference evidence="3" key="1">
    <citation type="journal article" date="2019" name="Int. J. Syst. Evol. Microbiol.">
        <title>The Global Catalogue of Microorganisms (GCM) 10K type strain sequencing project: providing services to taxonomists for standard genome sequencing and annotation.</title>
        <authorList>
            <consortium name="The Broad Institute Genomics Platform"/>
            <consortium name="The Broad Institute Genome Sequencing Center for Infectious Disease"/>
            <person name="Wu L."/>
            <person name="Ma J."/>
        </authorList>
    </citation>
    <scope>NUCLEOTIDE SEQUENCE [LARGE SCALE GENOMIC DNA]</scope>
    <source>
        <strain evidence="3">NBRC 103632</strain>
    </source>
</reference>
<dbReference type="InterPro" id="IPR013589">
    <property type="entry name" value="Bac_transglu_N"/>
</dbReference>
<sequence length="349" mass="38485">MRHPRAFTAIGAAKGRPRKGAGPGPCMAEDRIGASPESAKVPILSVRHRTVYRYRRPVAFGEHRIMFRPRDSYDQRLIEATLDVDPEPSSLRWMFDVFGNCVAVAAFDTRAEALTFDCGITLEHTPEHTPIFPLAPHATHYPFGYGAEDMPDLSRSIERQWPDPGHEIDAWARGFLPADGRIPTQELLAAITRSVRANFTYLARAEKGVQDPLTTLRSKRGSCRDFAVLMMEGVRALGMAARFVSGYLYNPRNDRARHVGGGSTHAWLQVYLPGAGWVEFDPTNGIVGNRDLIRVAVARDPAQAVPLHGSFFGLASDDLGMQVEVDVIEVPVDAATTRTFQGSPLPLAR</sequence>
<dbReference type="Proteomes" id="UP001157440">
    <property type="component" value="Unassembled WGS sequence"/>
</dbReference>
<comment type="caution">
    <text evidence="2">The sequence shown here is derived from an EMBL/GenBank/DDBJ whole genome shotgun (WGS) entry which is preliminary data.</text>
</comment>
<protein>
    <submittedName>
        <fullName evidence="2">Transglutaminase</fullName>
    </submittedName>
</protein>
<dbReference type="Gene3D" id="3.10.620.30">
    <property type="match status" value="1"/>
</dbReference>
<evidence type="ECO:0000259" key="1">
    <source>
        <dbReference type="SMART" id="SM00460"/>
    </source>
</evidence>
<dbReference type="InterPro" id="IPR038765">
    <property type="entry name" value="Papain-like_cys_pep_sf"/>
</dbReference>
<dbReference type="PANTHER" id="PTHR33490">
    <property type="entry name" value="BLR5614 PROTEIN-RELATED"/>
    <property type="match status" value="1"/>
</dbReference>
<accession>A0AA37WSK6</accession>
<dbReference type="PANTHER" id="PTHR33490:SF1">
    <property type="entry name" value="SLL1233 PROTEIN"/>
    <property type="match status" value="1"/>
</dbReference>
<dbReference type="SUPFAM" id="SSF54001">
    <property type="entry name" value="Cysteine proteinases"/>
    <property type="match status" value="1"/>
</dbReference>
<organism evidence="2 3">
    <name type="scientific">Methylobacterium tardum</name>
    <dbReference type="NCBI Taxonomy" id="374432"/>
    <lineage>
        <taxon>Bacteria</taxon>
        <taxon>Pseudomonadati</taxon>
        <taxon>Pseudomonadota</taxon>
        <taxon>Alphaproteobacteria</taxon>
        <taxon>Hyphomicrobiales</taxon>
        <taxon>Methylobacteriaceae</taxon>
        <taxon>Methylobacterium</taxon>
    </lineage>
</organism>
<feature type="domain" description="Transglutaminase-like" evidence="1">
    <location>
        <begin position="215"/>
        <end position="284"/>
    </location>
</feature>
<proteinExistence type="predicted"/>
<dbReference type="SMART" id="SM00460">
    <property type="entry name" value="TGc"/>
    <property type="match status" value="1"/>
</dbReference>
<evidence type="ECO:0000313" key="3">
    <source>
        <dbReference type="Proteomes" id="UP001157440"/>
    </source>
</evidence>
<dbReference type="Pfam" id="PF08379">
    <property type="entry name" value="Bact_transglu_N"/>
    <property type="match status" value="1"/>
</dbReference>
<keyword evidence="3" id="KW-1185">Reference proteome</keyword>
<gene>
    <name evidence="2" type="ORF">GCM10007890_40380</name>
</gene>
<dbReference type="AlphaFoldDB" id="A0AA37WSK6"/>